<keyword evidence="1" id="KW-1185">Reference proteome</keyword>
<protein>
    <submittedName>
        <fullName evidence="2">Peptidase S41</fullName>
    </submittedName>
</protein>
<dbReference type="Proteomes" id="UP000095282">
    <property type="component" value="Unplaced"/>
</dbReference>
<dbReference type="AlphaFoldDB" id="A0A1I7UCQ6"/>
<dbReference type="WBParaSite" id="Csp11.Scaffold629.g8016.t1">
    <property type="protein sequence ID" value="Csp11.Scaffold629.g8016.t1"/>
    <property type="gene ID" value="Csp11.Scaffold629.g8016"/>
</dbReference>
<dbReference type="eggNOG" id="ENOG502TIK3">
    <property type="taxonomic scope" value="Eukaryota"/>
</dbReference>
<name>A0A1I7UCQ6_9PELO</name>
<accession>A0A1I7UCQ6</accession>
<dbReference type="STRING" id="1561998.A0A1I7UCQ6"/>
<evidence type="ECO:0000313" key="2">
    <source>
        <dbReference type="WBParaSite" id="Csp11.Scaffold629.g8016.t1"/>
    </source>
</evidence>
<reference evidence="2" key="1">
    <citation type="submission" date="2016-11" db="UniProtKB">
        <authorList>
            <consortium name="WormBaseParasite"/>
        </authorList>
    </citation>
    <scope>IDENTIFICATION</scope>
</reference>
<proteinExistence type="predicted"/>
<evidence type="ECO:0000313" key="1">
    <source>
        <dbReference type="Proteomes" id="UP000095282"/>
    </source>
</evidence>
<sequence>MEVTSSFGITEQTILFIEAVIEENFSDRFDTDSLNKIQEIIQGYLGGYWGIQFYEDPYMFYSTSIKRSPSFVIFDVSGSGIAVIKGS</sequence>
<organism evidence="1 2">
    <name type="scientific">Caenorhabditis tropicalis</name>
    <dbReference type="NCBI Taxonomy" id="1561998"/>
    <lineage>
        <taxon>Eukaryota</taxon>
        <taxon>Metazoa</taxon>
        <taxon>Ecdysozoa</taxon>
        <taxon>Nematoda</taxon>
        <taxon>Chromadorea</taxon>
        <taxon>Rhabditida</taxon>
        <taxon>Rhabditina</taxon>
        <taxon>Rhabditomorpha</taxon>
        <taxon>Rhabditoidea</taxon>
        <taxon>Rhabditidae</taxon>
        <taxon>Peloderinae</taxon>
        <taxon>Caenorhabditis</taxon>
    </lineage>
</organism>